<dbReference type="Gene3D" id="3.90.640.10">
    <property type="entry name" value="Actin, Chain A, domain 4"/>
    <property type="match status" value="1"/>
</dbReference>
<name>A0A0V0S5S5_9BILA</name>
<evidence type="ECO:0000313" key="3">
    <source>
        <dbReference type="EMBL" id="KRX22091.1"/>
    </source>
</evidence>
<dbReference type="AlphaFoldDB" id="A0A0V0S5S5"/>
<reference evidence="3 4" key="1">
    <citation type="submission" date="2015-01" db="EMBL/GenBank/DDBJ databases">
        <title>Evolution of Trichinella species and genotypes.</title>
        <authorList>
            <person name="Korhonen P.K."/>
            <person name="Edoardo P."/>
            <person name="Giuseppe L.R."/>
            <person name="Gasser R.B."/>
        </authorList>
    </citation>
    <scope>NUCLEOTIDE SEQUENCE [LARGE SCALE GENOMIC DNA]</scope>
    <source>
        <strain evidence="3">ISS37</strain>
    </source>
</reference>
<dbReference type="OrthoDB" id="5132116at2759"/>
<protein>
    <submittedName>
        <fullName evidence="3">Actin-like protein 6A</fullName>
    </submittedName>
</protein>
<keyword evidence="4" id="KW-1185">Reference proteome</keyword>
<accession>A0A0V0S5S5</accession>
<dbReference type="Pfam" id="PF00022">
    <property type="entry name" value="Actin"/>
    <property type="match status" value="1"/>
</dbReference>
<comment type="caution">
    <text evidence="3">The sequence shown here is derived from an EMBL/GenBank/DDBJ whole genome shotgun (WGS) entry which is preliminary data.</text>
</comment>
<keyword evidence="2" id="KW-0732">Signal</keyword>
<dbReference type="PANTHER" id="PTHR11937">
    <property type="entry name" value="ACTIN"/>
    <property type="match status" value="1"/>
</dbReference>
<dbReference type="InterPro" id="IPR043129">
    <property type="entry name" value="ATPase_NBD"/>
</dbReference>
<dbReference type="STRING" id="6336.A0A0V0S5S5"/>
<evidence type="ECO:0000256" key="1">
    <source>
        <dbReference type="RuleBase" id="RU000487"/>
    </source>
</evidence>
<feature type="chain" id="PRO_5006868529" evidence="2">
    <location>
        <begin position="23"/>
        <end position="467"/>
    </location>
</feature>
<evidence type="ECO:0000256" key="2">
    <source>
        <dbReference type="SAM" id="SignalP"/>
    </source>
</evidence>
<dbReference type="Gene3D" id="3.30.420.40">
    <property type="match status" value="2"/>
</dbReference>
<proteinExistence type="inferred from homology"/>
<comment type="similarity">
    <text evidence="1">Belongs to the actin family.</text>
</comment>
<feature type="signal peptide" evidence="2">
    <location>
        <begin position="1"/>
        <end position="22"/>
    </location>
</feature>
<dbReference type="Proteomes" id="UP000054630">
    <property type="component" value="Unassembled WGS sequence"/>
</dbReference>
<dbReference type="SUPFAM" id="SSF53067">
    <property type="entry name" value="Actin-like ATPase domain"/>
    <property type="match status" value="2"/>
</dbReference>
<sequence>MKIMKTSFVFYIIFNIMASIYGGDDVSALIFDPGEHSFRIGNGGDGIPKLNLAQVYGYLPKEVANDVTILADEMELELHTSCMNGNTMQSCFLPFEDDYRIGWNFVNPVLNDVEYVSLMKYGLIDNFDLLENIIQYASRRLLPSACDDDYPILFTEPPWNTRHHREELIERLFERFNVPAAYLAKTPALSTSVAGKGSAVVVDSGAYSTTATAVYETFCISKTCTMSSLAGNCVSVQCGNLLEKREIDVMSSLIASQTSHWSDSENLEDITWSPRAEFSRVTDSFLGYTYKNILDDMKMSLIRVPEKPFNPNSKKICPVEEYEFPNKAKHMFGRERFEIGESLFDVNYLKGDNLADQADRSMQIGNIINDCIQKIDIDVRSEICKAIVITGGNSLIPGFTSRVGYEVSKLIWPGRLPKIHVIPGSCQRVSSSWIGGSMLTSLGTFQQLWISKEQYLENGASVVQYIP</sequence>
<dbReference type="SMART" id="SM00268">
    <property type="entry name" value="ACTIN"/>
    <property type="match status" value="1"/>
</dbReference>
<evidence type="ECO:0000313" key="4">
    <source>
        <dbReference type="Proteomes" id="UP000054630"/>
    </source>
</evidence>
<dbReference type="EMBL" id="JYDL01000034">
    <property type="protein sequence ID" value="KRX22091.1"/>
    <property type="molecule type" value="Genomic_DNA"/>
</dbReference>
<dbReference type="InterPro" id="IPR004000">
    <property type="entry name" value="Actin"/>
</dbReference>
<gene>
    <name evidence="3" type="primary">ACTL6A</name>
    <name evidence="3" type="ORF">T07_7626</name>
</gene>
<dbReference type="Gene3D" id="2.30.36.70">
    <property type="entry name" value="Actin, Chain A, domain 2"/>
    <property type="match status" value="1"/>
</dbReference>
<organism evidence="3 4">
    <name type="scientific">Trichinella nelsoni</name>
    <dbReference type="NCBI Taxonomy" id="6336"/>
    <lineage>
        <taxon>Eukaryota</taxon>
        <taxon>Metazoa</taxon>
        <taxon>Ecdysozoa</taxon>
        <taxon>Nematoda</taxon>
        <taxon>Enoplea</taxon>
        <taxon>Dorylaimia</taxon>
        <taxon>Trichinellida</taxon>
        <taxon>Trichinellidae</taxon>
        <taxon>Trichinella</taxon>
    </lineage>
</organism>